<accession>A0A0K9PYJ4</accession>
<evidence type="ECO:0000256" key="5">
    <source>
        <dbReference type="ARBA" id="ARBA00022777"/>
    </source>
</evidence>
<keyword evidence="5" id="KW-0418">Kinase</keyword>
<dbReference type="EMBL" id="LFYR01000585">
    <property type="protein sequence ID" value="KMZ73302.1"/>
    <property type="molecule type" value="Genomic_DNA"/>
</dbReference>
<dbReference type="Pfam" id="PF00069">
    <property type="entry name" value="Pkinase"/>
    <property type="match status" value="1"/>
</dbReference>
<dbReference type="SUPFAM" id="SSF56112">
    <property type="entry name" value="Protein kinase-like (PK-like)"/>
    <property type="match status" value="1"/>
</dbReference>
<keyword evidence="6" id="KW-0067">ATP-binding</keyword>
<dbReference type="Gene3D" id="1.10.510.10">
    <property type="entry name" value="Transferase(Phosphotransferase) domain 1"/>
    <property type="match status" value="1"/>
</dbReference>
<gene>
    <name evidence="10" type="ORF">ZOSMA_14G00630</name>
</gene>
<keyword evidence="2" id="KW-0723">Serine/threonine-protein kinase</keyword>
<proteinExistence type="predicted"/>
<dbReference type="PROSITE" id="PS50011">
    <property type="entry name" value="PROTEIN_KINASE_DOM"/>
    <property type="match status" value="1"/>
</dbReference>
<dbReference type="GO" id="GO:0005524">
    <property type="term" value="F:ATP binding"/>
    <property type="evidence" value="ECO:0007669"/>
    <property type="project" value="UniProtKB-KW"/>
</dbReference>
<keyword evidence="4" id="KW-0547">Nucleotide-binding</keyword>
<dbReference type="OMA" id="GHEANKD"/>
<reference evidence="11" key="1">
    <citation type="journal article" date="2016" name="Nature">
        <title>The genome of the seagrass Zostera marina reveals angiosperm adaptation to the sea.</title>
        <authorList>
            <person name="Olsen J.L."/>
            <person name="Rouze P."/>
            <person name="Verhelst B."/>
            <person name="Lin Y.-C."/>
            <person name="Bayer T."/>
            <person name="Collen J."/>
            <person name="Dattolo E."/>
            <person name="De Paoli E."/>
            <person name="Dittami S."/>
            <person name="Maumus F."/>
            <person name="Michel G."/>
            <person name="Kersting A."/>
            <person name="Lauritano C."/>
            <person name="Lohaus R."/>
            <person name="Toepel M."/>
            <person name="Tonon T."/>
            <person name="Vanneste K."/>
            <person name="Amirebrahimi M."/>
            <person name="Brakel J."/>
            <person name="Bostroem C."/>
            <person name="Chovatia M."/>
            <person name="Grimwood J."/>
            <person name="Jenkins J.W."/>
            <person name="Jueterbock A."/>
            <person name="Mraz A."/>
            <person name="Stam W.T."/>
            <person name="Tice H."/>
            <person name="Bornberg-Bauer E."/>
            <person name="Green P.J."/>
            <person name="Pearson G.A."/>
            <person name="Procaccini G."/>
            <person name="Duarte C.M."/>
            <person name="Schmutz J."/>
            <person name="Reusch T.B.H."/>
            <person name="Van de Peer Y."/>
        </authorList>
    </citation>
    <scope>NUCLEOTIDE SEQUENCE [LARGE SCALE GENOMIC DNA]</scope>
    <source>
        <strain evidence="11">cv. Finnish</strain>
    </source>
</reference>
<dbReference type="OrthoDB" id="187462at2759"/>
<evidence type="ECO:0000313" key="10">
    <source>
        <dbReference type="EMBL" id="KMZ73302.1"/>
    </source>
</evidence>
<dbReference type="InterPro" id="IPR011009">
    <property type="entry name" value="Kinase-like_dom_sf"/>
</dbReference>
<evidence type="ECO:0000256" key="4">
    <source>
        <dbReference type="ARBA" id="ARBA00022741"/>
    </source>
</evidence>
<dbReference type="Proteomes" id="UP000036987">
    <property type="component" value="Unassembled WGS sequence"/>
</dbReference>
<sequence>MIGRTGQLEIDRDIRFTICLGIATGLNYLHKYSRQRIIHRDIKSSNIPLHQFLNPKIFDFGLARLYENKMTHITTREAGTFGYLAQESALSDHLTEKVNVFAFGVVALDIISEKRYIDESFWCS</sequence>
<evidence type="ECO:0000256" key="1">
    <source>
        <dbReference type="ARBA" id="ARBA00012513"/>
    </source>
</evidence>
<dbReference type="AlphaFoldDB" id="A0A0K9PYJ4"/>
<evidence type="ECO:0000256" key="7">
    <source>
        <dbReference type="ARBA" id="ARBA00047899"/>
    </source>
</evidence>
<name>A0A0K9PYJ4_ZOSMR</name>
<dbReference type="GO" id="GO:0004674">
    <property type="term" value="F:protein serine/threonine kinase activity"/>
    <property type="evidence" value="ECO:0007669"/>
    <property type="project" value="UniProtKB-KW"/>
</dbReference>
<dbReference type="PANTHER" id="PTHR47973">
    <property type="entry name" value="CYSTEINE-RICH RECEPTOR-LIKE PROTEIN KINASE 3"/>
    <property type="match status" value="1"/>
</dbReference>
<comment type="caution">
    <text evidence="10">The sequence shown here is derived from an EMBL/GenBank/DDBJ whole genome shotgun (WGS) entry which is preliminary data.</text>
</comment>
<evidence type="ECO:0000256" key="3">
    <source>
        <dbReference type="ARBA" id="ARBA00022679"/>
    </source>
</evidence>
<evidence type="ECO:0000256" key="8">
    <source>
        <dbReference type="ARBA" id="ARBA00048679"/>
    </source>
</evidence>
<protein>
    <recommendedName>
        <fullName evidence="1">non-specific serine/threonine protein kinase</fullName>
        <ecNumber evidence="1">2.7.11.1</ecNumber>
    </recommendedName>
</protein>
<evidence type="ECO:0000256" key="2">
    <source>
        <dbReference type="ARBA" id="ARBA00022527"/>
    </source>
</evidence>
<dbReference type="STRING" id="29655.A0A0K9PYJ4"/>
<dbReference type="EC" id="2.7.11.1" evidence="1"/>
<comment type="catalytic activity">
    <reaction evidence="7">
        <text>L-threonyl-[protein] + ATP = O-phospho-L-threonyl-[protein] + ADP + H(+)</text>
        <dbReference type="Rhea" id="RHEA:46608"/>
        <dbReference type="Rhea" id="RHEA-COMP:11060"/>
        <dbReference type="Rhea" id="RHEA-COMP:11605"/>
        <dbReference type="ChEBI" id="CHEBI:15378"/>
        <dbReference type="ChEBI" id="CHEBI:30013"/>
        <dbReference type="ChEBI" id="CHEBI:30616"/>
        <dbReference type="ChEBI" id="CHEBI:61977"/>
        <dbReference type="ChEBI" id="CHEBI:456216"/>
        <dbReference type="EC" id="2.7.11.1"/>
    </reaction>
</comment>
<evidence type="ECO:0000313" key="11">
    <source>
        <dbReference type="Proteomes" id="UP000036987"/>
    </source>
</evidence>
<dbReference type="InterPro" id="IPR052059">
    <property type="entry name" value="CR_Ser/Thr_kinase"/>
</dbReference>
<organism evidence="10 11">
    <name type="scientific">Zostera marina</name>
    <name type="common">Eelgrass</name>
    <dbReference type="NCBI Taxonomy" id="29655"/>
    <lineage>
        <taxon>Eukaryota</taxon>
        <taxon>Viridiplantae</taxon>
        <taxon>Streptophyta</taxon>
        <taxon>Embryophyta</taxon>
        <taxon>Tracheophyta</taxon>
        <taxon>Spermatophyta</taxon>
        <taxon>Magnoliopsida</taxon>
        <taxon>Liliopsida</taxon>
        <taxon>Zosteraceae</taxon>
        <taxon>Zostera</taxon>
    </lineage>
</organism>
<dbReference type="FunFam" id="1.10.510.10:FF:001023">
    <property type="entry name" value="Os07g0541700 protein"/>
    <property type="match status" value="1"/>
</dbReference>
<feature type="domain" description="Protein kinase" evidence="9">
    <location>
        <begin position="1"/>
        <end position="124"/>
    </location>
</feature>
<keyword evidence="3" id="KW-0808">Transferase</keyword>
<keyword evidence="11" id="KW-1185">Reference proteome</keyword>
<evidence type="ECO:0000256" key="6">
    <source>
        <dbReference type="ARBA" id="ARBA00022840"/>
    </source>
</evidence>
<dbReference type="InterPro" id="IPR000719">
    <property type="entry name" value="Prot_kinase_dom"/>
</dbReference>
<comment type="catalytic activity">
    <reaction evidence="8">
        <text>L-seryl-[protein] + ATP = O-phospho-L-seryl-[protein] + ADP + H(+)</text>
        <dbReference type="Rhea" id="RHEA:17989"/>
        <dbReference type="Rhea" id="RHEA-COMP:9863"/>
        <dbReference type="Rhea" id="RHEA-COMP:11604"/>
        <dbReference type="ChEBI" id="CHEBI:15378"/>
        <dbReference type="ChEBI" id="CHEBI:29999"/>
        <dbReference type="ChEBI" id="CHEBI:30616"/>
        <dbReference type="ChEBI" id="CHEBI:83421"/>
        <dbReference type="ChEBI" id="CHEBI:456216"/>
        <dbReference type="EC" id="2.7.11.1"/>
    </reaction>
</comment>
<evidence type="ECO:0000259" key="9">
    <source>
        <dbReference type="PROSITE" id="PS50011"/>
    </source>
</evidence>